<evidence type="ECO:0000256" key="1">
    <source>
        <dbReference type="ARBA" id="ARBA00000900"/>
    </source>
</evidence>
<dbReference type="PROSITE" id="PS50089">
    <property type="entry name" value="ZF_RING_2"/>
    <property type="match status" value="1"/>
</dbReference>
<dbReference type="PANTHER" id="PTHR22937">
    <property type="entry name" value="E3 UBIQUITIN-PROTEIN LIGASE RNF165"/>
    <property type="match status" value="1"/>
</dbReference>
<feature type="domain" description="RING-type" evidence="11">
    <location>
        <begin position="639"/>
        <end position="680"/>
    </location>
</feature>
<evidence type="ECO:0000256" key="9">
    <source>
        <dbReference type="PROSITE-ProRule" id="PRU00175"/>
    </source>
</evidence>
<feature type="region of interest" description="Disordered" evidence="10">
    <location>
        <begin position="149"/>
        <end position="180"/>
    </location>
</feature>
<dbReference type="GO" id="GO:0008270">
    <property type="term" value="F:zinc ion binding"/>
    <property type="evidence" value="ECO:0007669"/>
    <property type="project" value="UniProtKB-KW"/>
</dbReference>
<dbReference type="SMART" id="SM00184">
    <property type="entry name" value="RING"/>
    <property type="match status" value="1"/>
</dbReference>
<dbReference type="Proteomes" id="UP000327157">
    <property type="component" value="Chromosome 10"/>
</dbReference>
<dbReference type="InterPro" id="IPR045191">
    <property type="entry name" value="MBR1/2-like"/>
</dbReference>
<evidence type="ECO:0000259" key="11">
    <source>
        <dbReference type="PROSITE" id="PS50089"/>
    </source>
</evidence>
<feature type="compositionally biased region" description="Polar residues" evidence="10">
    <location>
        <begin position="231"/>
        <end position="245"/>
    </location>
</feature>
<evidence type="ECO:0000256" key="5">
    <source>
        <dbReference type="ARBA" id="ARBA00022723"/>
    </source>
</evidence>
<evidence type="ECO:0000313" key="13">
    <source>
        <dbReference type="Proteomes" id="UP000327157"/>
    </source>
</evidence>
<dbReference type="Pfam" id="PF13639">
    <property type="entry name" value="zf-RING_2"/>
    <property type="match status" value="1"/>
</dbReference>
<sequence>MQGQGSGIDTVIEITDVELGSLSNSTSMSQQTSLINMLNPVENRLSSYMVTSGEIPCLNASSNQNLSGSGEPSSRLGPVDDDGMKLGQGWSSPYSACPVIGQSSEERRVEQNILFPGRALIGISGNQIQGGPFFSQGFQNENINSGYVGSSGNSVPGMEDDISGGLETEQTSSGSASPDIVGTLSRSTDFLVEENDGNPGSSFGSWGLSCKRKALEGTSGQAYSGGSSSSLPQAETSAWNTGSARYSPSNLSLSTLLRSSPSGGPSEQNSRTRVGLRLGASDTFPSIDATGNGASSLRDFFCRGACTGPQQESAPSNLSSQGRSITAAATNSAGPQSQFPAMHMSGSSGNMLPFPWNGASSSRVGSLPSSLLSGYRGAELRGEANLRSIPQNNVEHSTFATANDMRNSAQDPTIWGLASGELSISVGAPSSSRSGPSSGIRFVATPALIRANNSPSENHQRTIDWSLFPSFDSQPGGHSHYNPVPSGPASSQDSGSSSGSNNQARHLPHPRSAFLDRRGDDALNMPQSLRALAADIEGRRRLISEIRQVLNAMRRGENLRAEDYMLFDPFIYHGMAEMHDRHRDMRLDVDNMSYEELLALGERIGDVSTGLSEETIMKCMKQRKFLCISEKSPADAEPCCVCQEAFADEDDIGTLDCGHDFHTSCIKQWLMQKNLCPICKTTALLT</sequence>
<feature type="compositionally biased region" description="Low complexity" evidence="10">
    <location>
        <begin position="487"/>
        <end position="504"/>
    </location>
</feature>
<reference evidence="13" key="2">
    <citation type="submission" date="2019-10" db="EMBL/GenBank/DDBJ databases">
        <title>A de novo genome assembly of a pear dwarfing rootstock.</title>
        <authorList>
            <person name="Wang F."/>
            <person name="Wang J."/>
            <person name="Li S."/>
            <person name="Zhang Y."/>
            <person name="Fang M."/>
            <person name="Ma L."/>
            <person name="Zhao Y."/>
            <person name="Jiang S."/>
        </authorList>
    </citation>
    <scope>NUCLEOTIDE SEQUENCE [LARGE SCALE GENOMIC DNA]</scope>
</reference>
<keyword evidence="5" id="KW-0479">Metal-binding</keyword>
<organism evidence="12 13">
    <name type="scientific">Pyrus ussuriensis x Pyrus communis</name>
    <dbReference type="NCBI Taxonomy" id="2448454"/>
    <lineage>
        <taxon>Eukaryota</taxon>
        <taxon>Viridiplantae</taxon>
        <taxon>Streptophyta</taxon>
        <taxon>Embryophyta</taxon>
        <taxon>Tracheophyta</taxon>
        <taxon>Spermatophyta</taxon>
        <taxon>Magnoliopsida</taxon>
        <taxon>eudicotyledons</taxon>
        <taxon>Gunneridae</taxon>
        <taxon>Pentapetalae</taxon>
        <taxon>rosids</taxon>
        <taxon>fabids</taxon>
        <taxon>Rosales</taxon>
        <taxon>Rosaceae</taxon>
        <taxon>Amygdaloideae</taxon>
        <taxon>Maleae</taxon>
        <taxon>Pyrus</taxon>
    </lineage>
</organism>
<evidence type="ECO:0000256" key="8">
    <source>
        <dbReference type="ARBA" id="ARBA00022833"/>
    </source>
</evidence>
<evidence type="ECO:0000256" key="10">
    <source>
        <dbReference type="SAM" id="MobiDB-lite"/>
    </source>
</evidence>
<evidence type="ECO:0000256" key="4">
    <source>
        <dbReference type="ARBA" id="ARBA00022679"/>
    </source>
</evidence>
<dbReference type="GO" id="GO:0061630">
    <property type="term" value="F:ubiquitin protein ligase activity"/>
    <property type="evidence" value="ECO:0007669"/>
    <property type="project" value="UniProtKB-EC"/>
</dbReference>
<gene>
    <name evidence="12" type="ORF">D8674_003877</name>
</gene>
<dbReference type="InterPro" id="IPR001841">
    <property type="entry name" value="Znf_RING"/>
</dbReference>
<reference evidence="12 13" key="1">
    <citation type="submission" date="2019-09" db="EMBL/GenBank/DDBJ databases">
        <authorList>
            <person name="Ou C."/>
        </authorList>
    </citation>
    <scope>NUCLEOTIDE SEQUENCE [LARGE SCALE GENOMIC DNA]</scope>
    <source>
        <strain evidence="12">S2</strain>
        <tissue evidence="12">Leaf</tissue>
    </source>
</reference>
<dbReference type="FunFam" id="3.30.40.10:FF:000309">
    <property type="entry name" value="E3 ubiquitin-protein ligase MBR2"/>
    <property type="match status" value="1"/>
</dbReference>
<dbReference type="AlphaFoldDB" id="A0A5N5FNR3"/>
<feature type="region of interest" description="Disordered" evidence="10">
    <location>
        <begin position="219"/>
        <end position="245"/>
    </location>
</feature>
<evidence type="ECO:0000256" key="3">
    <source>
        <dbReference type="ARBA" id="ARBA00012483"/>
    </source>
</evidence>
<keyword evidence="6 9" id="KW-0863">Zinc-finger</keyword>
<dbReference type="EC" id="2.3.2.27" evidence="3"/>
<feature type="region of interest" description="Disordered" evidence="10">
    <location>
        <begin position="474"/>
        <end position="518"/>
    </location>
</feature>
<name>A0A5N5FNR3_9ROSA</name>
<dbReference type="PANTHER" id="PTHR22937:SF224">
    <property type="entry name" value="E3 UBIQUITIN-PROTEIN LIGASE MBR1-RELATED"/>
    <property type="match status" value="1"/>
</dbReference>
<dbReference type="Gene3D" id="3.30.40.10">
    <property type="entry name" value="Zinc/RING finger domain, C3HC4 (zinc finger)"/>
    <property type="match status" value="1"/>
</dbReference>
<evidence type="ECO:0000256" key="2">
    <source>
        <dbReference type="ARBA" id="ARBA00004906"/>
    </source>
</evidence>
<comment type="pathway">
    <text evidence="2">Protein modification; protein ubiquitination.</text>
</comment>
<comment type="catalytic activity">
    <reaction evidence="1">
        <text>S-ubiquitinyl-[E2 ubiquitin-conjugating enzyme]-L-cysteine + [acceptor protein]-L-lysine = [E2 ubiquitin-conjugating enzyme]-L-cysteine + N(6)-ubiquitinyl-[acceptor protein]-L-lysine.</text>
        <dbReference type="EC" id="2.3.2.27"/>
    </reaction>
</comment>
<dbReference type="GO" id="GO:0043161">
    <property type="term" value="P:proteasome-mediated ubiquitin-dependent protein catabolic process"/>
    <property type="evidence" value="ECO:0007669"/>
    <property type="project" value="UniProtKB-ARBA"/>
</dbReference>
<evidence type="ECO:0000256" key="7">
    <source>
        <dbReference type="ARBA" id="ARBA00022786"/>
    </source>
</evidence>
<keyword evidence="4" id="KW-0808">Transferase</keyword>
<comment type="caution">
    <text evidence="12">The sequence shown here is derived from an EMBL/GenBank/DDBJ whole genome shotgun (WGS) entry which is preliminary data.</text>
</comment>
<keyword evidence="13" id="KW-1185">Reference proteome</keyword>
<dbReference type="OrthoDB" id="8062037at2759"/>
<keyword evidence="7" id="KW-0833">Ubl conjugation pathway</keyword>
<feature type="region of interest" description="Disordered" evidence="10">
    <location>
        <begin position="308"/>
        <end position="337"/>
    </location>
</feature>
<feature type="compositionally biased region" description="Low complexity" evidence="10">
    <location>
        <begin position="219"/>
        <end position="230"/>
    </location>
</feature>
<evidence type="ECO:0000256" key="6">
    <source>
        <dbReference type="ARBA" id="ARBA00022771"/>
    </source>
</evidence>
<proteinExistence type="predicted"/>
<accession>A0A5N5FNR3</accession>
<protein>
    <recommendedName>
        <fullName evidence="3">RING-type E3 ubiquitin transferase</fullName>
        <ecNumber evidence="3">2.3.2.27</ecNumber>
    </recommendedName>
</protein>
<dbReference type="InterPro" id="IPR013083">
    <property type="entry name" value="Znf_RING/FYVE/PHD"/>
</dbReference>
<keyword evidence="8" id="KW-0862">Zinc</keyword>
<dbReference type="SUPFAM" id="SSF57850">
    <property type="entry name" value="RING/U-box"/>
    <property type="match status" value="1"/>
</dbReference>
<reference evidence="12 13" key="3">
    <citation type="submission" date="2019-11" db="EMBL/GenBank/DDBJ databases">
        <title>A de novo genome assembly of a pear dwarfing rootstock.</title>
        <authorList>
            <person name="Wang F."/>
            <person name="Wang J."/>
            <person name="Li S."/>
            <person name="Zhang Y."/>
            <person name="Fang M."/>
            <person name="Ma L."/>
            <person name="Zhao Y."/>
            <person name="Jiang S."/>
        </authorList>
    </citation>
    <scope>NUCLEOTIDE SEQUENCE [LARGE SCALE GENOMIC DNA]</scope>
    <source>
        <strain evidence="12">S2</strain>
        <tissue evidence="12">Leaf</tissue>
    </source>
</reference>
<dbReference type="GO" id="GO:0010228">
    <property type="term" value="P:vegetative to reproductive phase transition of meristem"/>
    <property type="evidence" value="ECO:0007669"/>
    <property type="project" value="UniProtKB-ARBA"/>
</dbReference>
<evidence type="ECO:0000313" key="12">
    <source>
        <dbReference type="EMBL" id="KAB2602872.1"/>
    </source>
</evidence>
<dbReference type="EMBL" id="SMOL01000695">
    <property type="protein sequence ID" value="KAB2602872.1"/>
    <property type="molecule type" value="Genomic_DNA"/>
</dbReference>